<dbReference type="OrthoDB" id="2424060at2759"/>
<sequence length="67" mass="7832">NTHENKPKKISKLQAIIRELSVVPISNEPLITVPFEESDMEDISNKFYHLYYGVDDIEKKGNRTNRK</sequence>
<dbReference type="AlphaFoldDB" id="A0A9N9H0D1"/>
<comment type="caution">
    <text evidence="1">The sequence shown here is derived from an EMBL/GenBank/DDBJ whole genome shotgun (WGS) entry which is preliminary data.</text>
</comment>
<feature type="non-terminal residue" evidence="1">
    <location>
        <position position="67"/>
    </location>
</feature>
<evidence type="ECO:0000313" key="1">
    <source>
        <dbReference type="EMBL" id="CAG8647413.1"/>
    </source>
</evidence>
<feature type="non-terminal residue" evidence="1">
    <location>
        <position position="1"/>
    </location>
</feature>
<evidence type="ECO:0000313" key="2">
    <source>
        <dbReference type="Proteomes" id="UP000789706"/>
    </source>
</evidence>
<accession>A0A9N9H0D1</accession>
<dbReference type="EMBL" id="CAJVPK010005879">
    <property type="protein sequence ID" value="CAG8647413.1"/>
    <property type="molecule type" value="Genomic_DNA"/>
</dbReference>
<name>A0A9N9H0D1_9GLOM</name>
<dbReference type="Proteomes" id="UP000789706">
    <property type="component" value="Unassembled WGS sequence"/>
</dbReference>
<gene>
    <name evidence="1" type="ORF">DEBURN_LOCUS11358</name>
</gene>
<organism evidence="1 2">
    <name type="scientific">Diversispora eburnea</name>
    <dbReference type="NCBI Taxonomy" id="1213867"/>
    <lineage>
        <taxon>Eukaryota</taxon>
        <taxon>Fungi</taxon>
        <taxon>Fungi incertae sedis</taxon>
        <taxon>Mucoromycota</taxon>
        <taxon>Glomeromycotina</taxon>
        <taxon>Glomeromycetes</taxon>
        <taxon>Diversisporales</taxon>
        <taxon>Diversisporaceae</taxon>
        <taxon>Diversispora</taxon>
    </lineage>
</organism>
<protein>
    <submittedName>
        <fullName evidence="1">10745_t:CDS:1</fullName>
    </submittedName>
</protein>
<keyword evidence="2" id="KW-1185">Reference proteome</keyword>
<proteinExistence type="predicted"/>
<reference evidence="1" key="1">
    <citation type="submission" date="2021-06" db="EMBL/GenBank/DDBJ databases">
        <authorList>
            <person name="Kallberg Y."/>
            <person name="Tangrot J."/>
            <person name="Rosling A."/>
        </authorList>
    </citation>
    <scope>NUCLEOTIDE SEQUENCE</scope>
    <source>
        <strain evidence="1">AZ414A</strain>
    </source>
</reference>